<dbReference type="EMBL" id="OX459118">
    <property type="protein sequence ID" value="CAI9091969.1"/>
    <property type="molecule type" value="Genomic_DNA"/>
</dbReference>
<sequence>MAKASWRRSSSTSSSSSCTPSNNKEIKLFGVKIIPADDNAGGKAEDESLRKCKSMGSLGACIVEEEEEEEDNYINDDVDHRVCGYLSDGLIHRCSRAKISHDRRKGKAWSEEEHRSFLVGLEKLGKGDWKGISKNFVHSRTPTQVASHAQKYFLRISATERKKRRSSVFDIPLNEMVTPLFKLLQFHWIKFHSSPFFPFFFFWCVLECYRMQVLKPLLLFPVPPRLMSRHLLQL</sequence>
<organism evidence="10 11">
    <name type="scientific">Oldenlandia corymbosa var. corymbosa</name>
    <dbReference type="NCBI Taxonomy" id="529605"/>
    <lineage>
        <taxon>Eukaryota</taxon>
        <taxon>Viridiplantae</taxon>
        <taxon>Streptophyta</taxon>
        <taxon>Embryophyta</taxon>
        <taxon>Tracheophyta</taxon>
        <taxon>Spermatophyta</taxon>
        <taxon>Magnoliopsida</taxon>
        <taxon>eudicotyledons</taxon>
        <taxon>Gunneridae</taxon>
        <taxon>Pentapetalae</taxon>
        <taxon>asterids</taxon>
        <taxon>lamiids</taxon>
        <taxon>Gentianales</taxon>
        <taxon>Rubiaceae</taxon>
        <taxon>Rubioideae</taxon>
        <taxon>Spermacoceae</taxon>
        <taxon>Hedyotis-Oldenlandia complex</taxon>
        <taxon>Oldenlandia</taxon>
    </lineage>
</organism>
<dbReference type="SMART" id="SM00717">
    <property type="entry name" value="SANT"/>
    <property type="match status" value="1"/>
</dbReference>
<dbReference type="AlphaFoldDB" id="A0AAV1C8P4"/>
<evidence type="ECO:0000313" key="11">
    <source>
        <dbReference type="Proteomes" id="UP001161247"/>
    </source>
</evidence>
<feature type="compositionally biased region" description="Low complexity" evidence="6">
    <location>
        <begin position="7"/>
        <end position="21"/>
    </location>
</feature>
<keyword evidence="5" id="KW-0539">Nucleus</keyword>
<dbReference type="GO" id="GO:0003677">
    <property type="term" value="F:DNA binding"/>
    <property type="evidence" value="ECO:0007669"/>
    <property type="project" value="UniProtKB-KW"/>
</dbReference>
<dbReference type="GO" id="GO:0005634">
    <property type="term" value="C:nucleus"/>
    <property type="evidence" value="ECO:0007669"/>
    <property type="project" value="UniProtKB-SubCell"/>
</dbReference>
<feature type="domain" description="Myb-like" evidence="7">
    <location>
        <begin position="101"/>
        <end position="153"/>
    </location>
</feature>
<dbReference type="CDD" id="cd00167">
    <property type="entry name" value="SANT"/>
    <property type="match status" value="1"/>
</dbReference>
<dbReference type="Proteomes" id="UP001161247">
    <property type="component" value="Chromosome 1"/>
</dbReference>
<dbReference type="Gene3D" id="1.10.10.60">
    <property type="entry name" value="Homeodomain-like"/>
    <property type="match status" value="1"/>
</dbReference>
<evidence type="ECO:0000256" key="2">
    <source>
        <dbReference type="ARBA" id="ARBA00023015"/>
    </source>
</evidence>
<dbReference type="InterPro" id="IPR052245">
    <property type="entry name" value="Plant_Stress_Dev_TF"/>
</dbReference>
<dbReference type="PROSITE" id="PS50090">
    <property type="entry name" value="MYB_LIKE"/>
    <property type="match status" value="1"/>
</dbReference>
<dbReference type="FunFam" id="1.10.10.60:FF:000009">
    <property type="entry name" value="transcription factor MYB1R1"/>
    <property type="match status" value="1"/>
</dbReference>
<dbReference type="GO" id="GO:0009723">
    <property type="term" value="P:response to ethylene"/>
    <property type="evidence" value="ECO:0007669"/>
    <property type="project" value="TreeGrafter"/>
</dbReference>
<dbReference type="PROSITE" id="PS51293">
    <property type="entry name" value="SANT"/>
    <property type="match status" value="1"/>
</dbReference>
<evidence type="ECO:0000259" key="9">
    <source>
        <dbReference type="PROSITE" id="PS51294"/>
    </source>
</evidence>
<dbReference type="InterPro" id="IPR006447">
    <property type="entry name" value="Myb_dom_plants"/>
</dbReference>
<dbReference type="PROSITE" id="PS51294">
    <property type="entry name" value="HTH_MYB"/>
    <property type="match status" value="1"/>
</dbReference>
<keyword evidence="4" id="KW-0804">Transcription</keyword>
<dbReference type="PANTHER" id="PTHR44191:SF62">
    <property type="entry name" value="OS04G0341900 PROTEIN"/>
    <property type="match status" value="1"/>
</dbReference>
<keyword evidence="3" id="KW-0238">DNA-binding</keyword>
<evidence type="ECO:0000259" key="8">
    <source>
        <dbReference type="PROSITE" id="PS51293"/>
    </source>
</evidence>
<evidence type="ECO:0000313" key="10">
    <source>
        <dbReference type="EMBL" id="CAI9091969.1"/>
    </source>
</evidence>
<dbReference type="Pfam" id="PF00249">
    <property type="entry name" value="Myb_DNA-binding"/>
    <property type="match status" value="1"/>
</dbReference>
<reference evidence="10" key="1">
    <citation type="submission" date="2023-03" db="EMBL/GenBank/DDBJ databases">
        <authorList>
            <person name="Julca I."/>
        </authorList>
    </citation>
    <scope>NUCLEOTIDE SEQUENCE</scope>
</reference>
<dbReference type="GO" id="GO:0006355">
    <property type="term" value="P:regulation of DNA-templated transcription"/>
    <property type="evidence" value="ECO:0007669"/>
    <property type="project" value="UniProtKB-ARBA"/>
</dbReference>
<evidence type="ECO:0000256" key="1">
    <source>
        <dbReference type="ARBA" id="ARBA00004123"/>
    </source>
</evidence>
<feature type="domain" description="SANT" evidence="8">
    <location>
        <begin position="109"/>
        <end position="157"/>
    </location>
</feature>
<dbReference type="InterPro" id="IPR017884">
    <property type="entry name" value="SANT_dom"/>
</dbReference>
<evidence type="ECO:0000256" key="6">
    <source>
        <dbReference type="SAM" id="MobiDB-lite"/>
    </source>
</evidence>
<feature type="domain" description="HTH myb-type" evidence="9">
    <location>
        <begin position="101"/>
        <end position="157"/>
    </location>
</feature>
<dbReference type="InterPro" id="IPR001005">
    <property type="entry name" value="SANT/Myb"/>
</dbReference>
<name>A0AAV1C8P4_OLDCO</name>
<dbReference type="PANTHER" id="PTHR44191">
    <property type="entry name" value="TRANSCRIPTION FACTOR KUA1"/>
    <property type="match status" value="1"/>
</dbReference>
<keyword evidence="11" id="KW-1185">Reference proteome</keyword>
<evidence type="ECO:0000259" key="7">
    <source>
        <dbReference type="PROSITE" id="PS50090"/>
    </source>
</evidence>
<keyword evidence="2" id="KW-0805">Transcription regulation</keyword>
<evidence type="ECO:0000256" key="4">
    <source>
        <dbReference type="ARBA" id="ARBA00023163"/>
    </source>
</evidence>
<dbReference type="NCBIfam" id="TIGR01557">
    <property type="entry name" value="myb_SHAQKYF"/>
    <property type="match status" value="1"/>
</dbReference>
<protein>
    <submittedName>
        <fullName evidence="10">OLC1v1027093C2</fullName>
    </submittedName>
</protein>
<evidence type="ECO:0000256" key="3">
    <source>
        <dbReference type="ARBA" id="ARBA00023125"/>
    </source>
</evidence>
<comment type="subcellular location">
    <subcellularLocation>
        <location evidence="1">Nucleus</location>
    </subcellularLocation>
</comment>
<evidence type="ECO:0000256" key="5">
    <source>
        <dbReference type="ARBA" id="ARBA00023242"/>
    </source>
</evidence>
<dbReference type="InterPro" id="IPR017930">
    <property type="entry name" value="Myb_dom"/>
</dbReference>
<dbReference type="InterPro" id="IPR009057">
    <property type="entry name" value="Homeodomain-like_sf"/>
</dbReference>
<dbReference type="SUPFAM" id="SSF46689">
    <property type="entry name" value="Homeodomain-like"/>
    <property type="match status" value="1"/>
</dbReference>
<proteinExistence type="predicted"/>
<dbReference type="GO" id="GO:0009739">
    <property type="term" value="P:response to gibberellin"/>
    <property type="evidence" value="ECO:0007669"/>
    <property type="project" value="TreeGrafter"/>
</dbReference>
<accession>A0AAV1C8P4</accession>
<gene>
    <name evidence="10" type="ORF">OLC1_LOCUS3758</name>
</gene>
<feature type="region of interest" description="Disordered" evidence="6">
    <location>
        <begin position="1"/>
        <end position="23"/>
    </location>
</feature>